<dbReference type="KEGG" id="tvd:SG34_020150"/>
<feature type="region of interest" description="Disordered" evidence="1">
    <location>
        <begin position="1"/>
        <end position="39"/>
    </location>
</feature>
<evidence type="ECO:0000256" key="1">
    <source>
        <dbReference type="SAM" id="MobiDB-lite"/>
    </source>
</evidence>
<keyword evidence="3" id="KW-1185">Reference proteome</keyword>
<dbReference type="AlphaFoldDB" id="A0AAF0C7T4"/>
<reference evidence="2 3" key="2">
    <citation type="journal article" date="2022" name="Mar. Drugs">
        <title>Bioassay-Guided Fractionation Leads to the Detection of Cholic Acid Generated by the Rare Thalassomonas sp.</title>
        <authorList>
            <person name="Pheiffer F."/>
            <person name="Schneider Y.K."/>
            <person name="Hansen E.H."/>
            <person name="Andersen J.H."/>
            <person name="Isaksson J."/>
            <person name="Busche T."/>
            <person name="R C."/>
            <person name="Kalinowski J."/>
            <person name="Zyl L.V."/>
            <person name="Trindade M."/>
        </authorList>
    </citation>
    <scope>NUCLEOTIDE SEQUENCE [LARGE SCALE GENOMIC DNA]</scope>
    <source>
        <strain evidence="2 3">XOM25</strain>
    </source>
</reference>
<dbReference type="EMBL" id="CP059733">
    <property type="protein sequence ID" value="WDE03676.1"/>
    <property type="molecule type" value="Genomic_DNA"/>
</dbReference>
<accession>A0AAF0C7T4</accession>
<gene>
    <name evidence="2" type="ORF">SG34_020150</name>
</gene>
<organism evidence="2 3">
    <name type="scientific">Thalassomonas viridans</name>
    <dbReference type="NCBI Taxonomy" id="137584"/>
    <lineage>
        <taxon>Bacteria</taxon>
        <taxon>Pseudomonadati</taxon>
        <taxon>Pseudomonadota</taxon>
        <taxon>Gammaproteobacteria</taxon>
        <taxon>Alteromonadales</taxon>
        <taxon>Colwelliaceae</taxon>
        <taxon>Thalassomonas</taxon>
    </lineage>
</organism>
<proteinExistence type="predicted"/>
<evidence type="ECO:0000313" key="3">
    <source>
        <dbReference type="Proteomes" id="UP000032352"/>
    </source>
</evidence>
<reference evidence="2 3" key="1">
    <citation type="journal article" date="2015" name="Genome Announc.">
        <title>Draft Genome Sequences of Marine Isolates of Thalassomonas viridans and Thalassomonas actiniarum.</title>
        <authorList>
            <person name="Olonade I."/>
            <person name="van Zyl L.J."/>
            <person name="Trindade M."/>
        </authorList>
    </citation>
    <scope>NUCLEOTIDE SEQUENCE [LARGE SCALE GENOMIC DNA]</scope>
    <source>
        <strain evidence="2 3">XOM25</strain>
    </source>
</reference>
<feature type="compositionally biased region" description="Basic residues" evidence="1">
    <location>
        <begin position="1"/>
        <end position="13"/>
    </location>
</feature>
<name>A0AAF0C7T4_9GAMM</name>
<dbReference type="Proteomes" id="UP000032352">
    <property type="component" value="Chromosome"/>
</dbReference>
<sequence>MDMKKPSKLHKQSIKSTSSLKFVNGGGGYKGPGPKKQKLVLVETPATLLDNSENRK</sequence>
<evidence type="ECO:0000313" key="2">
    <source>
        <dbReference type="EMBL" id="WDE03676.1"/>
    </source>
</evidence>
<protein>
    <submittedName>
        <fullName evidence="2">Uncharacterized protein</fullName>
    </submittedName>
</protein>